<evidence type="ECO:0000313" key="3">
    <source>
        <dbReference type="Proteomes" id="UP001500889"/>
    </source>
</evidence>
<evidence type="ECO:0000313" key="2">
    <source>
        <dbReference type="EMBL" id="BFG06424.1"/>
    </source>
</evidence>
<sequence>MSLIKNLVKETEDKPKKKKKGAGSGDSDSDGKGGPLRPFVKTATDLQRLKLEKLMKHPEKPVIIPEQRRERDYNASVPTFVRNVMGSSAGAGSGEFHVYRHLRRKEYARQKNIQHQSAREAADDAYQQKIDDNRRLAEERTAKKRAKRLKKKQRAKKPREQKTDVAKPESESSGSASEEEEDAEEKPETADPQPETADPKLDTADPKPEATADPKPETADPKPEINSDEGQQRPEEVSCGPPEKVDSQNDAEPEKKRDLN</sequence>
<dbReference type="InterPro" id="IPR009548">
    <property type="entry name" value="Prkrip1"/>
</dbReference>
<dbReference type="EMBL" id="AP029267">
    <property type="protein sequence ID" value="BFG06424.1"/>
    <property type="molecule type" value="Genomic_DNA"/>
</dbReference>
<feature type="compositionally biased region" description="Basic and acidic residues" evidence="1">
    <location>
        <begin position="129"/>
        <end position="141"/>
    </location>
</feature>
<name>A0AAU9GE45_DROMD</name>
<dbReference type="GO" id="GO:0019901">
    <property type="term" value="F:protein kinase binding"/>
    <property type="evidence" value="ECO:0007669"/>
    <property type="project" value="TreeGrafter"/>
</dbReference>
<feature type="compositionally biased region" description="Basic and acidic residues" evidence="1">
    <location>
        <begin position="197"/>
        <end position="236"/>
    </location>
</feature>
<dbReference type="GO" id="GO:0003725">
    <property type="term" value="F:double-stranded RNA binding"/>
    <property type="evidence" value="ECO:0007669"/>
    <property type="project" value="InterPro"/>
</dbReference>
<proteinExistence type="predicted"/>
<dbReference type="GO" id="GO:0005730">
    <property type="term" value="C:nucleolus"/>
    <property type="evidence" value="ECO:0007669"/>
    <property type="project" value="TreeGrafter"/>
</dbReference>
<dbReference type="PANTHER" id="PTHR13507">
    <property type="entry name" value="PRKR-INTERACTING PROTEIN 1"/>
    <property type="match status" value="1"/>
</dbReference>
<organism evidence="2 3">
    <name type="scientific">Drosophila madeirensis</name>
    <name type="common">Fruit fly</name>
    <dbReference type="NCBI Taxonomy" id="30013"/>
    <lineage>
        <taxon>Eukaryota</taxon>
        <taxon>Metazoa</taxon>
        <taxon>Ecdysozoa</taxon>
        <taxon>Arthropoda</taxon>
        <taxon>Hexapoda</taxon>
        <taxon>Insecta</taxon>
        <taxon>Pterygota</taxon>
        <taxon>Neoptera</taxon>
        <taxon>Endopterygota</taxon>
        <taxon>Diptera</taxon>
        <taxon>Brachycera</taxon>
        <taxon>Muscomorpha</taxon>
        <taxon>Ephydroidea</taxon>
        <taxon>Drosophilidae</taxon>
        <taxon>Drosophila</taxon>
        <taxon>Sophophora</taxon>
    </lineage>
</organism>
<feature type="compositionally biased region" description="Basic and acidic residues" evidence="1">
    <location>
        <begin position="243"/>
        <end position="260"/>
    </location>
</feature>
<feature type="compositionally biased region" description="Basic and acidic residues" evidence="1">
    <location>
        <begin position="158"/>
        <end position="170"/>
    </location>
</feature>
<dbReference type="PANTHER" id="PTHR13507:SF0">
    <property type="entry name" value="PRKR-INTERACTING PROTEIN 1"/>
    <property type="match status" value="1"/>
</dbReference>
<accession>A0AAU9GE45</accession>
<dbReference type="GO" id="GO:0004860">
    <property type="term" value="F:protein kinase inhibitor activity"/>
    <property type="evidence" value="ECO:0007669"/>
    <property type="project" value="TreeGrafter"/>
</dbReference>
<feature type="region of interest" description="Disordered" evidence="1">
    <location>
        <begin position="107"/>
        <end position="260"/>
    </location>
</feature>
<keyword evidence="3" id="KW-1185">Reference proteome</keyword>
<dbReference type="AlphaFoldDB" id="A0AAU9GE45"/>
<feature type="region of interest" description="Disordered" evidence="1">
    <location>
        <begin position="1"/>
        <end position="40"/>
    </location>
</feature>
<feature type="compositionally biased region" description="Basic residues" evidence="1">
    <location>
        <begin position="142"/>
        <end position="157"/>
    </location>
</feature>
<dbReference type="Proteomes" id="UP001500889">
    <property type="component" value="Chromosome E"/>
</dbReference>
<protein>
    <submittedName>
        <fullName evidence="2">PRKR-interacting protein 1 homolog</fullName>
    </submittedName>
</protein>
<evidence type="ECO:0000256" key="1">
    <source>
        <dbReference type="SAM" id="MobiDB-lite"/>
    </source>
</evidence>
<gene>
    <name evidence="2" type="ORF">DMAD_04938</name>
</gene>
<dbReference type="Pfam" id="PF06658">
    <property type="entry name" value="DUF1168"/>
    <property type="match status" value="1"/>
</dbReference>
<reference evidence="2 3" key="1">
    <citation type="submission" date="2024-02" db="EMBL/GenBank/DDBJ databases">
        <title>A chromosome-level genome assembly of Drosophila madeirensis, a fruit fly species endemic to Madeira island.</title>
        <authorList>
            <person name="Tomihara K."/>
            <person name="Llopart A."/>
            <person name="Yamamoto D."/>
        </authorList>
    </citation>
    <scope>NUCLEOTIDE SEQUENCE [LARGE SCALE GENOMIC DNA]</scope>
    <source>
        <strain evidence="2 3">RF1</strain>
    </source>
</reference>